<dbReference type="Pfam" id="PF00294">
    <property type="entry name" value="PfkB"/>
    <property type="match status" value="1"/>
</dbReference>
<reference evidence="5" key="1">
    <citation type="journal article" date="2014" name="Int. J. Syst. Evol. Microbiol.">
        <title>Complete genome sequence of Corynebacterium casei LMG S-19264T (=DSM 44701T), isolated from a smear-ripened cheese.</title>
        <authorList>
            <consortium name="US DOE Joint Genome Institute (JGI-PGF)"/>
            <person name="Walter F."/>
            <person name="Albersmeier A."/>
            <person name="Kalinowski J."/>
            <person name="Ruckert C."/>
        </authorList>
    </citation>
    <scope>NUCLEOTIDE SEQUENCE</scope>
    <source>
        <strain evidence="5">JCM 19831</strain>
    </source>
</reference>
<feature type="region of interest" description="Disordered" evidence="3">
    <location>
        <begin position="345"/>
        <end position="369"/>
    </location>
</feature>
<dbReference type="Gene3D" id="3.40.1190.20">
    <property type="match status" value="1"/>
</dbReference>
<dbReference type="GO" id="GO:0016301">
    <property type="term" value="F:kinase activity"/>
    <property type="evidence" value="ECO:0007669"/>
    <property type="project" value="UniProtKB-KW"/>
</dbReference>
<gene>
    <name evidence="5" type="ORF">GCM10007977_098490</name>
</gene>
<sequence length="369" mass="38524">MSAGRAVVVGTVALDLVAAEARARTARAAVGNSGANIAVRLAAAGWRVELVCLVGDDPAADLVREDLTRWGVGTHGTISRAGYLTPRVFLVAGTPGTAARWMNACPRCGRPRGHTLQIPALDELPAAVLDAAASADLIVADVAGATADALIDRCAGLRWFEASLTEADPDVARRTGAACDVVKVSAEEVEHYAGALAAIDGRTRLQVVTDGPRGLRLRRRTVAAPGWPGWSHRPVSEPVEVVDTMGAGDAFTATVAAALVGEGWRGEPGLPDILPILDVPAAVRTGQDGDRVPDLLDSVLHQGQRAAAMACRFPGARGDMRPREEGRSAWLPGEHAWQCGRCEAEQASGAPGTDGNTAGRRSGRTKRTW</sequence>
<keyword evidence="1" id="KW-0808">Transferase</keyword>
<dbReference type="AlphaFoldDB" id="A0A917UE66"/>
<reference evidence="5" key="2">
    <citation type="submission" date="2020-09" db="EMBL/GenBank/DDBJ databases">
        <authorList>
            <person name="Sun Q."/>
            <person name="Ohkuma M."/>
        </authorList>
    </citation>
    <scope>NUCLEOTIDE SEQUENCE</scope>
    <source>
        <strain evidence="5">JCM 19831</strain>
    </source>
</reference>
<organism evidence="5 6">
    <name type="scientific">Dactylosporangium sucinum</name>
    <dbReference type="NCBI Taxonomy" id="1424081"/>
    <lineage>
        <taxon>Bacteria</taxon>
        <taxon>Bacillati</taxon>
        <taxon>Actinomycetota</taxon>
        <taxon>Actinomycetes</taxon>
        <taxon>Micromonosporales</taxon>
        <taxon>Micromonosporaceae</taxon>
        <taxon>Dactylosporangium</taxon>
    </lineage>
</organism>
<evidence type="ECO:0000313" key="6">
    <source>
        <dbReference type="Proteomes" id="UP000642070"/>
    </source>
</evidence>
<dbReference type="EMBL" id="BMPI01000086">
    <property type="protein sequence ID" value="GGM81402.1"/>
    <property type="molecule type" value="Genomic_DNA"/>
</dbReference>
<dbReference type="PANTHER" id="PTHR10584">
    <property type="entry name" value="SUGAR KINASE"/>
    <property type="match status" value="1"/>
</dbReference>
<evidence type="ECO:0000313" key="5">
    <source>
        <dbReference type="EMBL" id="GGM81402.1"/>
    </source>
</evidence>
<name>A0A917UE66_9ACTN</name>
<dbReference type="Proteomes" id="UP000642070">
    <property type="component" value="Unassembled WGS sequence"/>
</dbReference>
<protein>
    <recommendedName>
        <fullName evidence="4">Carbohydrate kinase PfkB domain-containing protein</fullName>
    </recommendedName>
</protein>
<evidence type="ECO:0000256" key="1">
    <source>
        <dbReference type="ARBA" id="ARBA00022679"/>
    </source>
</evidence>
<dbReference type="InterPro" id="IPR011611">
    <property type="entry name" value="PfkB_dom"/>
</dbReference>
<evidence type="ECO:0000256" key="2">
    <source>
        <dbReference type="ARBA" id="ARBA00022777"/>
    </source>
</evidence>
<accession>A0A917UE66</accession>
<feature type="domain" description="Carbohydrate kinase PfkB" evidence="4">
    <location>
        <begin position="6"/>
        <end position="260"/>
    </location>
</feature>
<keyword evidence="2" id="KW-0418">Kinase</keyword>
<evidence type="ECO:0000256" key="3">
    <source>
        <dbReference type="SAM" id="MobiDB-lite"/>
    </source>
</evidence>
<evidence type="ECO:0000259" key="4">
    <source>
        <dbReference type="Pfam" id="PF00294"/>
    </source>
</evidence>
<comment type="caution">
    <text evidence="5">The sequence shown here is derived from an EMBL/GenBank/DDBJ whole genome shotgun (WGS) entry which is preliminary data.</text>
</comment>
<dbReference type="RefSeq" id="WP_190257007.1">
    <property type="nucleotide sequence ID" value="NZ_BMPI01000086.1"/>
</dbReference>
<dbReference type="SUPFAM" id="SSF53613">
    <property type="entry name" value="Ribokinase-like"/>
    <property type="match status" value="1"/>
</dbReference>
<dbReference type="InterPro" id="IPR029056">
    <property type="entry name" value="Ribokinase-like"/>
</dbReference>
<keyword evidence="6" id="KW-1185">Reference proteome</keyword>
<dbReference type="PANTHER" id="PTHR10584:SF166">
    <property type="entry name" value="RIBOKINASE"/>
    <property type="match status" value="1"/>
</dbReference>
<proteinExistence type="predicted"/>